<dbReference type="Proteomes" id="UP000011668">
    <property type="component" value="Unassembled WGS sequence"/>
</dbReference>
<keyword evidence="3" id="KW-1185">Reference proteome</keyword>
<feature type="region of interest" description="Disordered" evidence="1">
    <location>
        <begin position="1"/>
        <end position="20"/>
    </location>
</feature>
<reference evidence="2 3" key="1">
    <citation type="journal article" date="2013" name="Nat. Commun.">
        <title>The evolution and pathogenic mechanisms of the rice sheath blight pathogen.</title>
        <authorList>
            <person name="Zheng A."/>
            <person name="Lin R."/>
            <person name="Xu L."/>
            <person name="Qin P."/>
            <person name="Tang C."/>
            <person name="Ai P."/>
            <person name="Zhang D."/>
            <person name="Liu Y."/>
            <person name="Sun Z."/>
            <person name="Feng H."/>
            <person name="Wang Y."/>
            <person name="Chen Y."/>
            <person name="Liang X."/>
            <person name="Fu R."/>
            <person name="Li Q."/>
            <person name="Zhang J."/>
            <person name="Yu X."/>
            <person name="Xie Z."/>
            <person name="Ding L."/>
            <person name="Guan P."/>
            <person name="Tang J."/>
            <person name="Liang Y."/>
            <person name="Wang S."/>
            <person name="Deng Q."/>
            <person name="Li S."/>
            <person name="Zhu J."/>
            <person name="Wang L."/>
            <person name="Liu H."/>
            <person name="Li P."/>
        </authorList>
    </citation>
    <scope>NUCLEOTIDE SEQUENCE [LARGE SCALE GENOMIC DNA]</scope>
    <source>
        <strain evidence="3">AG-1 IA</strain>
    </source>
</reference>
<comment type="caution">
    <text evidence="2">The sequence shown here is derived from an EMBL/GenBank/DDBJ whole genome shotgun (WGS) entry which is preliminary data.</text>
</comment>
<evidence type="ECO:0000256" key="1">
    <source>
        <dbReference type="SAM" id="MobiDB-lite"/>
    </source>
</evidence>
<dbReference type="EMBL" id="AFRT01003028">
    <property type="protein sequence ID" value="ELU36855.1"/>
    <property type="molecule type" value="Genomic_DNA"/>
</dbReference>
<organism evidence="2 3">
    <name type="scientific">Thanatephorus cucumeris (strain AG1-IA)</name>
    <name type="common">Rice sheath blight fungus</name>
    <name type="synonym">Rhizoctonia solani</name>
    <dbReference type="NCBI Taxonomy" id="983506"/>
    <lineage>
        <taxon>Eukaryota</taxon>
        <taxon>Fungi</taxon>
        <taxon>Dikarya</taxon>
        <taxon>Basidiomycota</taxon>
        <taxon>Agaricomycotina</taxon>
        <taxon>Agaricomycetes</taxon>
        <taxon>Cantharellales</taxon>
        <taxon>Ceratobasidiaceae</taxon>
        <taxon>Rhizoctonia</taxon>
        <taxon>Rhizoctonia solani AG-1</taxon>
    </lineage>
</organism>
<sequence length="20" mass="2477">MERSTKMIGRQGTREWVVRR</sequence>
<proteinExistence type="predicted"/>
<evidence type="ECO:0000313" key="3">
    <source>
        <dbReference type="Proteomes" id="UP000011668"/>
    </source>
</evidence>
<evidence type="ECO:0000313" key="2">
    <source>
        <dbReference type="EMBL" id="ELU36855.1"/>
    </source>
</evidence>
<gene>
    <name evidence="2" type="ORF">AG1IA_09108</name>
</gene>
<dbReference type="AlphaFoldDB" id="L8WFX6"/>
<protein>
    <submittedName>
        <fullName evidence="2">Uncharacterized protein</fullName>
    </submittedName>
</protein>
<name>L8WFX6_THACA</name>
<accession>L8WFX6</accession>
<dbReference type="HOGENOM" id="CLU_3428567_0_0_1"/>